<gene>
    <name evidence="2" type="ORF">VP01_4697g1</name>
</gene>
<dbReference type="Proteomes" id="UP000037035">
    <property type="component" value="Unassembled WGS sequence"/>
</dbReference>
<dbReference type="EMBL" id="LAVV01009831">
    <property type="protein sequence ID" value="KNZ49923.1"/>
    <property type="molecule type" value="Genomic_DNA"/>
</dbReference>
<organism evidence="2 3">
    <name type="scientific">Puccinia sorghi</name>
    <dbReference type="NCBI Taxonomy" id="27349"/>
    <lineage>
        <taxon>Eukaryota</taxon>
        <taxon>Fungi</taxon>
        <taxon>Dikarya</taxon>
        <taxon>Basidiomycota</taxon>
        <taxon>Pucciniomycotina</taxon>
        <taxon>Pucciniomycetes</taxon>
        <taxon>Pucciniales</taxon>
        <taxon>Pucciniaceae</taxon>
        <taxon>Puccinia</taxon>
    </lineage>
</organism>
<evidence type="ECO:0000313" key="2">
    <source>
        <dbReference type="EMBL" id="KNZ49923.1"/>
    </source>
</evidence>
<evidence type="ECO:0000256" key="1">
    <source>
        <dbReference type="SAM" id="MobiDB-lite"/>
    </source>
</evidence>
<comment type="caution">
    <text evidence="2">The sequence shown here is derived from an EMBL/GenBank/DDBJ whole genome shotgun (WGS) entry which is preliminary data.</text>
</comment>
<feature type="region of interest" description="Disordered" evidence="1">
    <location>
        <begin position="160"/>
        <end position="180"/>
    </location>
</feature>
<reference evidence="2 3" key="1">
    <citation type="submission" date="2015-08" db="EMBL/GenBank/DDBJ databases">
        <title>Next Generation Sequencing and Analysis of the Genome of Puccinia sorghi L Schw, the Causal Agent of Maize Common Rust.</title>
        <authorList>
            <person name="Rochi L."/>
            <person name="Burguener G."/>
            <person name="Darino M."/>
            <person name="Turjanski A."/>
            <person name="Kreff E."/>
            <person name="Dieguez M.J."/>
            <person name="Sacco F."/>
        </authorList>
    </citation>
    <scope>NUCLEOTIDE SEQUENCE [LARGE SCALE GENOMIC DNA]</scope>
    <source>
        <strain evidence="2 3">RO10H11247</strain>
    </source>
</reference>
<dbReference type="AlphaFoldDB" id="A0A0L6UN22"/>
<sequence>MDKICEFIHCKMLEAKLVAYSHQNNSDGAPEPLLLINLTHFSYQTTHHLVQFWFKNAHVASLPLLKNVVNNSIGRLRGAAPCLEVFSSKLEPNPHAEPPLINYLVQNLTNISGSTMIIEEDEQIFGPCGAIYASVQKIPHLPIPKEVDNATHVHTREFLSATNQNGISDEGSTLAPSSTS</sequence>
<evidence type="ECO:0000313" key="3">
    <source>
        <dbReference type="Proteomes" id="UP000037035"/>
    </source>
</evidence>
<accession>A0A0L6UN22</accession>
<dbReference type="VEuPathDB" id="FungiDB:VP01_4697g1"/>
<name>A0A0L6UN22_9BASI</name>
<keyword evidence="3" id="KW-1185">Reference proteome</keyword>
<protein>
    <submittedName>
        <fullName evidence="2">Uncharacterized protein</fullName>
    </submittedName>
</protein>
<proteinExistence type="predicted"/>